<name>A0A397PFR7_9SPHN</name>
<keyword evidence="2" id="KW-0326">Glycosidase</keyword>
<evidence type="ECO:0000259" key="1">
    <source>
        <dbReference type="SMART" id="SM00642"/>
    </source>
</evidence>
<dbReference type="AlphaFoldDB" id="A0A397PFR7"/>
<dbReference type="Gene3D" id="3.20.20.80">
    <property type="entry name" value="Glycosidases"/>
    <property type="match status" value="2"/>
</dbReference>
<dbReference type="EMBL" id="QXDC01000002">
    <property type="protein sequence ID" value="RIA46669.1"/>
    <property type="molecule type" value="Genomic_DNA"/>
</dbReference>
<evidence type="ECO:0000313" key="2">
    <source>
        <dbReference type="EMBL" id="RIA46669.1"/>
    </source>
</evidence>
<proteinExistence type="predicted"/>
<dbReference type="SUPFAM" id="SSF51445">
    <property type="entry name" value="(Trans)glycosidases"/>
    <property type="match status" value="1"/>
</dbReference>
<accession>A0A397PFR7</accession>
<dbReference type="GO" id="GO:0005975">
    <property type="term" value="P:carbohydrate metabolic process"/>
    <property type="evidence" value="ECO:0007669"/>
    <property type="project" value="InterPro"/>
</dbReference>
<dbReference type="PANTHER" id="PTHR10357">
    <property type="entry name" value="ALPHA-AMYLASE FAMILY MEMBER"/>
    <property type="match status" value="1"/>
</dbReference>
<evidence type="ECO:0000313" key="3">
    <source>
        <dbReference type="Proteomes" id="UP000266568"/>
    </source>
</evidence>
<sequence length="642" mass="68842">MNMPVNTYAGGLDSRARAFKTGITGHPHVGGVRKTGRRVLSVRAILGGLLLAATVPGTAAADDNASYRERLPQDEVIYFVLPDRFANGDPANDRGGLSGDRLTTGYDPTDSGFYHGGDLKGLTDKLPYIAGLGATAVWVGPIFKNKPVQGPKGQESAAYHGYWITDFTTVDPHFGTEDDFRRFVDAAHARGIKVYMDIVANHTADVIQYRECGACTYRSIADYPYQRRGGVNGAAINAGFAGDDVQTAANFVTLTRPDYAYTPFVPAAERDVKVPAWLNDPIYYHNRGDSTFAGESSTMGDFVGLDDVMTENPRVVAGMIEIYGSWIDRFGIDGFRIDTARHVNPEFWQAFVPAMLARAQAKGIPHFHIFGEVADPDVAALARHTRVDKLPSVLDFGFQRAVEETVAGNAGTDRFEALFAGDSLYEHGFATAVTLPTFTGNHDHGRLSTAVRKAFPDVSDDEVLKRVELANAMMLALRGVPAIYSGDEQGFVGDGGDRDAREDMFASKVASYNDNRLLGTDTTTATDHYGDTNPLFRQIAALSAVRRAQPALTRGVQKLRAAGDAPGLLAISRFDPETGREILLAFNTSAQPLAANVEVETGSTAFAPLAGAGCAAATTAPGSVRVSLAPFGYAFCAAEVGE</sequence>
<dbReference type="Proteomes" id="UP000266568">
    <property type="component" value="Unassembled WGS sequence"/>
</dbReference>
<organism evidence="2 3">
    <name type="scientific">Hephaestia caeni</name>
    <dbReference type="NCBI Taxonomy" id="645617"/>
    <lineage>
        <taxon>Bacteria</taxon>
        <taxon>Pseudomonadati</taxon>
        <taxon>Pseudomonadota</taxon>
        <taxon>Alphaproteobacteria</taxon>
        <taxon>Sphingomonadales</taxon>
        <taxon>Sphingomonadaceae</taxon>
        <taxon>Hephaestia</taxon>
    </lineage>
</organism>
<keyword evidence="2" id="KW-0378">Hydrolase</keyword>
<dbReference type="SMART" id="SM00642">
    <property type="entry name" value="Aamy"/>
    <property type="match status" value="1"/>
</dbReference>
<gene>
    <name evidence="2" type="ORF">DFR49_1217</name>
</gene>
<protein>
    <submittedName>
        <fullName evidence="2">Glycosidase</fullName>
    </submittedName>
</protein>
<dbReference type="CDD" id="cd11339">
    <property type="entry name" value="AmyAc_bac_CMD_like_2"/>
    <property type="match status" value="1"/>
</dbReference>
<comment type="caution">
    <text evidence="2">The sequence shown here is derived from an EMBL/GenBank/DDBJ whole genome shotgun (WGS) entry which is preliminary data.</text>
</comment>
<feature type="domain" description="Glycosyl hydrolase family 13 catalytic" evidence="1">
    <location>
        <begin position="79"/>
        <end position="546"/>
    </location>
</feature>
<keyword evidence="3" id="KW-1185">Reference proteome</keyword>
<reference evidence="2 3" key="1">
    <citation type="submission" date="2018-08" db="EMBL/GenBank/DDBJ databases">
        <title>Genomic Encyclopedia of Type Strains, Phase IV (KMG-IV): sequencing the most valuable type-strain genomes for metagenomic binning, comparative biology and taxonomic classification.</title>
        <authorList>
            <person name="Goeker M."/>
        </authorList>
    </citation>
    <scope>NUCLEOTIDE SEQUENCE [LARGE SCALE GENOMIC DNA]</scope>
    <source>
        <strain evidence="2 3">DSM 25527</strain>
    </source>
</reference>
<dbReference type="InterPro" id="IPR006047">
    <property type="entry name" value="GH13_cat_dom"/>
</dbReference>
<dbReference type="PANTHER" id="PTHR10357:SF209">
    <property type="entry name" value="PERIPLASMIC ALPHA-AMYLASE"/>
    <property type="match status" value="1"/>
</dbReference>
<dbReference type="Pfam" id="PF00128">
    <property type="entry name" value="Alpha-amylase"/>
    <property type="match status" value="1"/>
</dbReference>
<dbReference type="InterPro" id="IPR017853">
    <property type="entry name" value="GH"/>
</dbReference>
<dbReference type="GO" id="GO:0016798">
    <property type="term" value="F:hydrolase activity, acting on glycosyl bonds"/>
    <property type="evidence" value="ECO:0007669"/>
    <property type="project" value="UniProtKB-KW"/>
</dbReference>